<organism evidence="1 2">
    <name type="scientific">Dyadobacter psychrotolerans</name>
    <dbReference type="NCBI Taxonomy" id="2541721"/>
    <lineage>
        <taxon>Bacteria</taxon>
        <taxon>Pseudomonadati</taxon>
        <taxon>Bacteroidota</taxon>
        <taxon>Cytophagia</taxon>
        <taxon>Cytophagales</taxon>
        <taxon>Spirosomataceae</taxon>
        <taxon>Dyadobacter</taxon>
    </lineage>
</organism>
<keyword evidence="2" id="KW-1185">Reference proteome</keyword>
<dbReference type="EMBL" id="SMFL01000002">
    <property type="protein sequence ID" value="TDE17180.1"/>
    <property type="molecule type" value="Genomic_DNA"/>
</dbReference>
<dbReference type="RefSeq" id="WP_131956944.1">
    <property type="nucleotide sequence ID" value="NZ_SMFL01000002.1"/>
</dbReference>
<comment type="caution">
    <text evidence="1">The sequence shown here is derived from an EMBL/GenBank/DDBJ whole genome shotgun (WGS) entry which is preliminary data.</text>
</comment>
<name>A0A4R5DXJ0_9BACT</name>
<sequence>MKRRDLLKNLLLTAGVLAADVTWSKSLQSAGSIKGIFPRADDQKLIAEIMETFIPETATPGAKSLKLDHFAMRMIRDCYVQNDQNLFSKGLALVDQVALGLHNKNFISGSKSERELVLKNMQESKEQMQLDFIKIIKALTIVGYQNSEYVMTNIQHYNMNPGFFNGCVPVSKS</sequence>
<proteinExistence type="predicted"/>
<dbReference type="AlphaFoldDB" id="A0A4R5DXJ0"/>
<accession>A0A4R5DXJ0</accession>
<dbReference type="OrthoDB" id="6385145at2"/>
<gene>
    <name evidence="1" type="ORF">E0F88_04590</name>
</gene>
<dbReference type="Pfam" id="PF13618">
    <property type="entry name" value="Gluconate_2-dh3"/>
    <property type="match status" value="1"/>
</dbReference>
<dbReference type="InterPro" id="IPR027056">
    <property type="entry name" value="Gluconate_2DH_su3"/>
</dbReference>
<reference evidence="1 2" key="1">
    <citation type="submission" date="2019-03" db="EMBL/GenBank/DDBJ databases">
        <title>Dyadobacter AR-3-6 sp. nov., isolated from arctic soil.</title>
        <authorList>
            <person name="Chaudhary D.K."/>
        </authorList>
    </citation>
    <scope>NUCLEOTIDE SEQUENCE [LARGE SCALE GENOMIC DNA]</scope>
    <source>
        <strain evidence="1 2">AR-3-6</strain>
    </source>
</reference>
<evidence type="ECO:0000313" key="1">
    <source>
        <dbReference type="EMBL" id="TDE17180.1"/>
    </source>
</evidence>
<evidence type="ECO:0000313" key="2">
    <source>
        <dbReference type="Proteomes" id="UP000294850"/>
    </source>
</evidence>
<dbReference type="Proteomes" id="UP000294850">
    <property type="component" value="Unassembled WGS sequence"/>
</dbReference>
<protein>
    <submittedName>
        <fullName evidence="1">Gluconate 2-dehydrogenase subunit 3 family protein</fullName>
    </submittedName>
</protein>